<comment type="subcellular location">
    <subcellularLocation>
        <location evidence="1">Cell membrane</location>
        <topology evidence="1">Multi-pass membrane protein</topology>
    </subcellularLocation>
</comment>
<sequence>MTTGDGPGAFGDVPRGLRASTAIVACLIVLAVGGWLVATVLARLASLTLSLAATLLLAALIMPVARGLRRLHAPPWLAALGGVLSIVVIVAGPLALIGNETVHQWPQLQQGIGQGVDRIREWLLHGPMPITSRRIDAIGAEIRHRITASAPDPAAGASAAAQVAAAAVLALLLVFFVLKDGASMWAWTLRMTPEHLRPRVDAAARAGWDSLVAYVRGTVVIAAVDATGIGIGLVIIGVPLAAPLALLTFIAAFVPIVGAAVAGAAAVIIAFVSKGITAALLVIAVVVGVQQSEGNLLQPLIMGRALRLHPAVILITVTAGTLLAGIAGAVVAVPITAVAYRVFLTLRAPLPIAAPEADDADAP</sequence>
<feature type="transmembrane region" description="Helical" evidence="8">
    <location>
        <begin position="21"/>
        <end position="38"/>
    </location>
</feature>
<keyword evidence="7 8" id="KW-0472">Membrane</keyword>
<feature type="transmembrane region" description="Helical" evidence="8">
    <location>
        <begin position="76"/>
        <end position="97"/>
    </location>
</feature>
<dbReference type="PANTHER" id="PTHR21716:SF53">
    <property type="entry name" value="PERMEASE PERM-RELATED"/>
    <property type="match status" value="1"/>
</dbReference>
<keyword evidence="10" id="KW-1185">Reference proteome</keyword>
<feature type="transmembrane region" description="Helical" evidence="8">
    <location>
        <begin position="275"/>
        <end position="292"/>
    </location>
</feature>
<dbReference type="EMBL" id="WUTW01000004">
    <property type="protein sequence ID" value="MXQ66533.1"/>
    <property type="molecule type" value="Genomic_DNA"/>
</dbReference>
<keyword evidence="5 8" id="KW-0812">Transmembrane</keyword>
<dbReference type="InterPro" id="IPR002549">
    <property type="entry name" value="AI-2E-like"/>
</dbReference>
<dbReference type="AlphaFoldDB" id="A0A6I4WBQ5"/>
<dbReference type="GO" id="GO:0005886">
    <property type="term" value="C:plasma membrane"/>
    <property type="evidence" value="ECO:0007669"/>
    <property type="project" value="UniProtKB-SubCell"/>
</dbReference>
<feature type="transmembrane region" description="Helical" evidence="8">
    <location>
        <begin position="244"/>
        <end position="268"/>
    </location>
</feature>
<dbReference type="GO" id="GO:0055085">
    <property type="term" value="P:transmembrane transport"/>
    <property type="evidence" value="ECO:0007669"/>
    <property type="project" value="TreeGrafter"/>
</dbReference>
<evidence type="ECO:0000256" key="3">
    <source>
        <dbReference type="ARBA" id="ARBA00022448"/>
    </source>
</evidence>
<dbReference type="OrthoDB" id="9784366at2"/>
<feature type="transmembrane region" description="Helical" evidence="8">
    <location>
        <begin position="159"/>
        <end position="178"/>
    </location>
</feature>
<name>A0A6I4WBQ5_9ACTN</name>
<dbReference type="PANTHER" id="PTHR21716">
    <property type="entry name" value="TRANSMEMBRANE PROTEIN"/>
    <property type="match status" value="1"/>
</dbReference>
<evidence type="ECO:0000256" key="6">
    <source>
        <dbReference type="ARBA" id="ARBA00022989"/>
    </source>
</evidence>
<evidence type="ECO:0000256" key="2">
    <source>
        <dbReference type="ARBA" id="ARBA00009773"/>
    </source>
</evidence>
<dbReference type="Proteomes" id="UP000431901">
    <property type="component" value="Unassembled WGS sequence"/>
</dbReference>
<evidence type="ECO:0000256" key="1">
    <source>
        <dbReference type="ARBA" id="ARBA00004651"/>
    </source>
</evidence>
<proteinExistence type="inferred from homology"/>
<evidence type="ECO:0000313" key="10">
    <source>
        <dbReference type="Proteomes" id="UP000431901"/>
    </source>
</evidence>
<evidence type="ECO:0000256" key="5">
    <source>
        <dbReference type="ARBA" id="ARBA00022692"/>
    </source>
</evidence>
<evidence type="ECO:0000256" key="4">
    <source>
        <dbReference type="ARBA" id="ARBA00022475"/>
    </source>
</evidence>
<dbReference type="Pfam" id="PF01594">
    <property type="entry name" value="AI-2E_transport"/>
    <property type="match status" value="1"/>
</dbReference>
<gene>
    <name evidence="9" type="ORF">GQ466_21170</name>
</gene>
<keyword evidence="6 8" id="KW-1133">Transmembrane helix</keyword>
<reference evidence="9 10" key="1">
    <citation type="submission" date="2019-12" db="EMBL/GenBank/DDBJ databases">
        <title>Nocardia macrotermitis sp. nov. and Nocardia aurantia sp. nov., isolated from the gut of the fungus growing-termite Macrotermes natalensis.</title>
        <authorList>
            <person name="Christine B."/>
            <person name="Rene B."/>
        </authorList>
    </citation>
    <scope>NUCLEOTIDE SEQUENCE [LARGE SCALE GENOMIC DNA]</scope>
    <source>
        <strain evidence="9 10">DSM 102126</strain>
    </source>
</reference>
<comment type="similarity">
    <text evidence="2">Belongs to the autoinducer-2 exporter (AI-2E) (TC 2.A.86) family.</text>
</comment>
<comment type="caution">
    <text evidence="9">The sequence shown here is derived from an EMBL/GenBank/DDBJ whole genome shotgun (WGS) entry which is preliminary data.</text>
</comment>
<organism evidence="9 10">
    <name type="scientific">Actinomadura rayongensis</name>
    <dbReference type="NCBI Taxonomy" id="1429076"/>
    <lineage>
        <taxon>Bacteria</taxon>
        <taxon>Bacillati</taxon>
        <taxon>Actinomycetota</taxon>
        <taxon>Actinomycetes</taxon>
        <taxon>Streptosporangiales</taxon>
        <taxon>Thermomonosporaceae</taxon>
        <taxon>Actinomadura</taxon>
    </lineage>
</organism>
<keyword evidence="3" id="KW-0813">Transport</keyword>
<evidence type="ECO:0000256" key="8">
    <source>
        <dbReference type="SAM" id="Phobius"/>
    </source>
</evidence>
<evidence type="ECO:0000313" key="9">
    <source>
        <dbReference type="EMBL" id="MXQ66533.1"/>
    </source>
</evidence>
<feature type="transmembrane region" description="Helical" evidence="8">
    <location>
        <begin position="213"/>
        <end position="238"/>
    </location>
</feature>
<feature type="transmembrane region" description="Helical" evidence="8">
    <location>
        <begin position="44"/>
        <end position="64"/>
    </location>
</feature>
<keyword evidence="4" id="KW-1003">Cell membrane</keyword>
<protein>
    <submittedName>
        <fullName evidence="9">AI-2E family transporter</fullName>
    </submittedName>
</protein>
<evidence type="ECO:0000256" key="7">
    <source>
        <dbReference type="ARBA" id="ARBA00023136"/>
    </source>
</evidence>
<accession>A0A6I4WBQ5</accession>
<feature type="transmembrane region" description="Helical" evidence="8">
    <location>
        <begin position="312"/>
        <end position="340"/>
    </location>
</feature>
<dbReference type="RefSeq" id="WP_161104722.1">
    <property type="nucleotide sequence ID" value="NZ_JBHLYI010000018.1"/>
</dbReference>